<dbReference type="Proteomes" id="UP000202259">
    <property type="component" value="Chromosome"/>
</dbReference>
<dbReference type="AlphaFoldDB" id="A0A222G3G5"/>
<evidence type="ECO:0000313" key="1">
    <source>
        <dbReference type="EMBL" id="ASP46310.1"/>
    </source>
</evidence>
<reference evidence="1 3" key="1">
    <citation type="submission" date="2017-08" db="EMBL/GenBank/DDBJ databases">
        <title>Complete genome of Colwellia sp. NB097-1, a psychrophile bacterium ioslated from Bering Sea.</title>
        <authorList>
            <person name="Chen X."/>
        </authorList>
    </citation>
    <scope>NUCLEOTIDE SEQUENCE [LARGE SCALE GENOMIC DNA]</scope>
    <source>
        <strain evidence="1 3">NB097-1</strain>
    </source>
</reference>
<name>A0A222G3G5_9GAMM</name>
<keyword evidence="3" id="KW-1185">Reference proteome</keyword>
<accession>A0A222G3G5</accession>
<dbReference type="KEGG" id="cber:B5D82_00080"/>
<evidence type="ECO:0000313" key="3">
    <source>
        <dbReference type="Proteomes" id="UP000202259"/>
    </source>
</evidence>
<protein>
    <submittedName>
        <fullName evidence="1">Uncharacterized protein</fullName>
    </submittedName>
</protein>
<sequence>MNVQRIGGASVSVWWELRRLKEKLGLDCALEKARVVADERKWDDFINAMSCVFAKRKDQPLKLAYDATFNKETGECKLGFYDGNIIQTLKGLMFKGN</sequence>
<dbReference type="KEGG" id="cber:B5D82_06220"/>
<proteinExistence type="predicted"/>
<dbReference type="EMBL" id="CP020465">
    <property type="protein sequence ID" value="ASP47389.1"/>
    <property type="molecule type" value="Genomic_DNA"/>
</dbReference>
<dbReference type="RefSeq" id="WP_081148189.1">
    <property type="nucleotide sequence ID" value="NZ_CP020465.1"/>
</dbReference>
<dbReference type="OrthoDB" id="5568266at2"/>
<evidence type="ECO:0000313" key="2">
    <source>
        <dbReference type="EMBL" id="ASP47389.1"/>
    </source>
</evidence>
<organism evidence="1 3">
    <name type="scientific">Cognaticolwellia beringensis</name>
    <dbReference type="NCBI Taxonomy" id="1967665"/>
    <lineage>
        <taxon>Bacteria</taxon>
        <taxon>Pseudomonadati</taxon>
        <taxon>Pseudomonadota</taxon>
        <taxon>Gammaproteobacteria</taxon>
        <taxon>Alteromonadales</taxon>
        <taxon>Colwelliaceae</taxon>
        <taxon>Cognaticolwellia</taxon>
    </lineage>
</organism>
<gene>
    <name evidence="1" type="ORF">B5D82_00080</name>
    <name evidence="2" type="ORF">B5D82_06220</name>
</gene>
<dbReference type="EMBL" id="CP020465">
    <property type="protein sequence ID" value="ASP46310.1"/>
    <property type="molecule type" value="Genomic_DNA"/>
</dbReference>